<gene>
    <name evidence="3" type="ORF">BCR34DRAFT_486920</name>
</gene>
<dbReference type="Pfam" id="PF02668">
    <property type="entry name" value="TauD"/>
    <property type="match status" value="1"/>
</dbReference>
<dbReference type="Proteomes" id="UP000193144">
    <property type="component" value="Unassembled WGS sequence"/>
</dbReference>
<dbReference type="PANTHER" id="PTHR10696:SF54">
    <property type="entry name" value="FAMILY OXIDOREDUCTASE, PUTATIVE (AFU_ORTHOLOGUE AFUA_4G13850)-RELATED"/>
    <property type="match status" value="1"/>
</dbReference>
<accession>A0A1Y1ZHC5</accession>
<evidence type="ECO:0000259" key="2">
    <source>
        <dbReference type="Pfam" id="PF02668"/>
    </source>
</evidence>
<reference evidence="3 4" key="1">
    <citation type="submission" date="2016-07" db="EMBL/GenBank/DDBJ databases">
        <title>Pervasive Adenine N6-methylation of Active Genes in Fungi.</title>
        <authorList>
            <consortium name="DOE Joint Genome Institute"/>
            <person name="Mondo S.J."/>
            <person name="Dannebaum R.O."/>
            <person name="Kuo R.C."/>
            <person name="Labutti K."/>
            <person name="Haridas S."/>
            <person name="Kuo A."/>
            <person name="Salamov A."/>
            <person name="Ahrendt S.R."/>
            <person name="Lipzen A."/>
            <person name="Sullivan W."/>
            <person name="Andreopoulos W.B."/>
            <person name="Clum A."/>
            <person name="Lindquist E."/>
            <person name="Daum C."/>
            <person name="Ramamoorthy G.K."/>
            <person name="Gryganskyi A."/>
            <person name="Culley D."/>
            <person name="Magnuson J.K."/>
            <person name="James T.Y."/>
            <person name="O'Malley M.A."/>
            <person name="Stajich J.E."/>
            <person name="Spatafora J.W."/>
            <person name="Visel A."/>
            <person name="Grigoriev I.V."/>
        </authorList>
    </citation>
    <scope>NUCLEOTIDE SEQUENCE [LARGE SCALE GENOMIC DNA]</scope>
    <source>
        <strain evidence="3 4">CBS 115471</strain>
    </source>
</reference>
<dbReference type="EMBL" id="MCFA01000083">
    <property type="protein sequence ID" value="ORY09660.1"/>
    <property type="molecule type" value="Genomic_DNA"/>
</dbReference>
<organism evidence="3 4">
    <name type="scientific">Clohesyomyces aquaticus</name>
    <dbReference type="NCBI Taxonomy" id="1231657"/>
    <lineage>
        <taxon>Eukaryota</taxon>
        <taxon>Fungi</taxon>
        <taxon>Dikarya</taxon>
        <taxon>Ascomycota</taxon>
        <taxon>Pezizomycotina</taxon>
        <taxon>Dothideomycetes</taxon>
        <taxon>Pleosporomycetidae</taxon>
        <taxon>Pleosporales</taxon>
        <taxon>Lindgomycetaceae</taxon>
        <taxon>Clohesyomyces</taxon>
    </lineage>
</organism>
<dbReference type="InterPro" id="IPR042098">
    <property type="entry name" value="TauD-like_sf"/>
</dbReference>
<dbReference type="STRING" id="1231657.A0A1Y1ZHC5"/>
<dbReference type="InterPro" id="IPR050411">
    <property type="entry name" value="AlphaKG_dependent_hydroxylases"/>
</dbReference>
<evidence type="ECO:0000256" key="1">
    <source>
        <dbReference type="ARBA" id="ARBA00023002"/>
    </source>
</evidence>
<evidence type="ECO:0000313" key="4">
    <source>
        <dbReference type="Proteomes" id="UP000193144"/>
    </source>
</evidence>
<evidence type="ECO:0000313" key="3">
    <source>
        <dbReference type="EMBL" id="ORY09660.1"/>
    </source>
</evidence>
<dbReference type="GO" id="GO:0016491">
    <property type="term" value="F:oxidoreductase activity"/>
    <property type="evidence" value="ECO:0007669"/>
    <property type="project" value="UniProtKB-KW"/>
</dbReference>
<dbReference type="InterPro" id="IPR003819">
    <property type="entry name" value="TauD/TfdA-like"/>
</dbReference>
<keyword evidence="1" id="KW-0560">Oxidoreductase</keyword>
<protein>
    <recommendedName>
        <fullName evidence="2">TauD/TfdA-like domain-containing protein</fullName>
    </recommendedName>
</protein>
<dbReference type="PANTHER" id="PTHR10696">
    <property type="entry name" value="GAMMA-BUTYROBETAINE HYDROXYLASE-RELATED"/>
    <property type="match status" value="1"/>
</dbReference>
<dbReference type="OrthoDB" id="272271at2759"/>
<comment type="caution">
    <text evidence="3">The sequence shown here is derived from an EMBL/GenBank/DDBJ whole genome shotgun (WGS) entry which is preliminary data.</text>
</comment>
<proteinExistence type="predicted"/>
<dbReference type="Gene3D" id="3.60.130.10">
    <property type="entry name" value="Clavaminate synthase-like"/>
    <property type="match status" value="1"/>
</dbReference>
<dbReference type="AlphaFoldDB" id="A0A1Y1ZHC5"/>
<name>A0A1Y1ZHC5_9PLEO</name>
<feature type="domain" description="TauD/TfdA-like" evidence="2">
    <location>
        <begin position="53"/>
        <end position="266"/>
    </location>
</feature>
<keyword evidence="4" id="KW-1185">Reference proteome</keyword>
<feature type="non-terminal residue" evidence="3">
    <location>
        <position position="1"/>
    </location>
</feature>
<sequence>ATNLPLNQLSSENFPLPTLSLKIRKLSTALPDQCPYFMIRGLKPQWFSKYKNVVIFTGIASHVATKRALAPGDPNVIRADHVTNIPIPSEEKNTTYRGPANRTIALPFHTDYGSILSLYVLSRPASGGAFHLADIHDITSQIARTRPDILDTLREPYILVNPKEEGGFDERPLLFTQPSGRLAIHASRSRIFGTASRPRPDCLPPLTSKQREAVDALHAAAQEVSQRFDFRSGDMMFCNNLRLMHAREAFVDGDEDENTTKRYLLRLILHDDRQESKWEVPPELSKTWKELYDHDNEAEVFTIHPELFSFKAGH</sequence>
<dbReference type="SUPFAM" id="SSF51197">
    <property type="entry name" value="Clavaminate synthase-like"/>
    <property type="match status" value="1"/>
</dbReference>